<name>A0ABX4F3X8_9BORD</name>
<organism evidence="1 2">
    <name type="scientific">Bordetella genomosp. 1</name>
    <dbReference type="NCBI Taxonomy" id="1395607"/>
    <lineage>
        <taxon>Bacteria</taxon>
        <taxon>Pseudomonadati</taxon>
        <taxon>Pseudomonadota</taxon>
        <taxon>Betaproteobacteria</taxon>
        <taxon>Burkholderiales</taxon>
        <taxon>Alcaligenaceae</taxon>
        <taxon>Bordetella</taxon>
    </lineage>
</organism>
<dbReference type="Proteomes" id="UP000216354">
    <property type="component" value="Unassembled WGS sequence"/>
</dbReference>
<comment type="caution">
    <text evidence="1">The sequence shown here is derived from an EMBL/GenBank/DDBJ whole genome shotgun (WGS) entry which is preliminary data.</text>
</comment>
<dbReference type="EMBL" id="NEVR01000001">
    <property type="protein sequence ID" value="OZI68367.1"/>
    <property type="molecule type" value="Genomic_DNA"/>
</dbReference>
<gene>
    <name evidence="1" type="ORF">CAL27_02545</name>
</gene>
<evidence type="ECO:0000313" key="2">
    <source>
        <dbReference type="Proteomes" id="UP000216354"/>
    </source>
</evidence>
<keyword evidence="2" id="KW-1185">Reference proteome</keyword>
<sequence>MQERENRQRADLTSASQGRCFTWNIAQAWPTQNLDENSSHLSSVGFYSISLMQTTFHVKHREKDD</sequence>
<evidence type="ECO:0000313" key="1">
    <source>
        <dbReference type="EMBL" id="OZI68367.1"/>
    </source>
</evidence>
<proteinExistence type="predicted"/>
<reference evidence="1 2" key="1">
    <citation type="submission" date="2017-05" db="EMBL/GenBank/DDBJ databases">
        <title>Complete and WGS of Bordetella genogroups.</title>
        <authorList>
            <person name="Spilker T."/>
            <person name="Lipuma J."/>
        </authorList>
    </citation>
    <scope>NUCLEOTIDE SEQUENCE [LARGE SCALE GENOMIC DNA]</scope>
    <source>
        <strain evidence="1 2">AU9795</strain>
    </source>
</reference>
<accession>A0ABX4F3X8</accession>
<protein>
    <submittedName>
        <fullName evidence="1">Uncharacterized protein</fullName>
    </submittedName>
</protein>